<dbReference type="InterPro" id="IPR038765">
    <property type="entry name" value="Papain-like_cys_pep_sf"/>
</dbReference>
<proteinExistence type="predicted"/>
<evidence type="ECO:0000256" key="1">
    <source>
        <dbReference type="SAM" id="MobiDB-lite"/>
    </source>
</evidence>
<name>A0A699H2N8_TANCI</name>
<dbReference type="SUPFAM" id="SSF54001">
    <property type="entry name" value="Cysteine proteinases"/>
    <property type="match status" value="1"/>
</dbReference>
<evidence type="ECO:0000313" key="2">
    <source>
        <dbReference type="EMBL" id="GEW84937.1"/>
    </source>
</evidence>
<feature type="compositionally biased region" description="Basic and acidic residues" evidence="1">
    <location>
        <begin position="65"/>
        <end position="81"/>
    </location>
</feature>
<feature type="region of interest" description="Disordered" evidence="1">
    <location>
        <begin position="52"/>
        <end position="81"/>
    </location>
</feature>
<protein>
    <submittedName>
        <fullName evidence="2">C2 calcium-dependent membrane targeting</fullName>
    </submittedName>
</protein>
<accession>A0A699H2N8</accession>
<gene>
    <name evidence="2" type="ORF">Tci_256913</name>
</gene>
<feature type="non-terminal residue" evidence="2">
    <location>
        <position position="1"/>
    </location>
</feature>
<organism evidence="2">
    <name type="scientific">Tanacetum cinerariifolium</name>
    <name type="common">Dalmatian daisy</name>
    <name type="synonym">Chrysanthemum cinerariifolium</name>
    <dbReference type="NCBI Taxonomy" id="118510"/>
    <lineage>
        <taxon>Eukaryota</taxon>
        <taxon>Viridiplantae</taxon>
        <taxon>Streptophyta</taxon>
        <taxon>Embryophyta</taxon>
        <taxon>Tracheophyta</taxon>
        <taxon>Spermatophyta</taxon>
        <taxon>Magnoliopsida</taxon>
        <taxon>eudicotyledons</taxon>
        <taxon>Gunneridae</taxon>
        <taxon>Pentapetalae</taxon>
        <taxon>asterids</taxon>
        <taxon>campanulids</taxon>
        <taxon>Asterales</taxon>
        <taxon>Asteraceae</taxon>
        <taxon>Asteroideae</taxon>
        <taxon>Anthemideae</taxon>
        <taxon>Anthemidinae</taxon>
        <taxon>Tanacetum</taxon>
    </lineage>
</organism>
<reference evidence="2" key="1">
    <citation type="journal article" date="2019" name="Sci. Rep.">
        <title>Draft genome of Tanacetum cinerariifolium, the natural source of mosquito coil.</title>
        <authorList>
            <person name="Yamashiro T."/>
            <person name="Shiraishi A."/>
            <person name="Satake H."/>
            <person name="Nakayama K."/>
        </authorList>
    </citation>
    <scope>NUCLEOTIDE SEQUENCE</scope>
</reference>
<dbReference type="AlphaFoldDB" id="A0A699H2N8"/>
<dbReference type="Gene3D" id="3.40.395.10">
    <property type="entry name" value="Adenoviral Proteinase, Chain A"/>
    <property type="match status" value="1"/>
</dbReference>
<sequence length="630" mass="72431">LRRSGRVKCKGPVIKENTIDDAYFIEDDSSRDDFVKMSVCFAVTYDNGKKATKHDSGAAKKRKKSDIIGDDNEKDKKVKREKEKRKSHMFFKQELARKHYTMLWMGFYVVDNFSQHNMEINLNERSIKITQESICEMIGIKNKGVDIMEEEDANNKEMVQNWVDQFEEGKDITPGAVKFSIMKSKVADMNFKLNFIVLFTSVMGSVKLKGICDLSVLNKISRKTELEKINWCKEYEEIKAGGFGNGELQGTFVEKKGDPMPEDEDGFLWELNKYIENIRKERNGFERTFAAADLVFCDNNEEPLEVCMVQIVGDTTSKDYDSPVFTMGQAMQKEVFTMVDKVVDFEMVLSLESPVTDTRTHAPGSTHNIEPIKAVSLSMYKPVLKGKDLGNAHGKRKYTKAQVARSRFRSRVTDINVTESKEEKKVETYLLKKIEDKKLFGIEAKANESVTKFLLNMEKVNERGGRKSIIKQVDLVFIPVSNYGHKFLIFYNTKYPTVNLIDSKNNLTKDGYIKSMVVTNTNDMVVATVLVEVKQENFYWQTDKKTYDSGVFLMRHMEAYMGNVTSKWECGLEVEDKKKNTKLGHLRKRYDVTLLLSECNLHRDSIRAQLNDIEVANVPRKRIKLPRAGK</sequence>
<comment type="caution">
    <text evidence="2">The sequence shown here is derived from an EMBL/GenBank/DDBJ whole genome shotgun (WGS) entry which is preliminary data.</text>
</comment>
<dbReference type="EMBL" id="BKCJ010076871">
    <property type="protein sequence ID" value="GEW84937.1"/>
    <property type="molecule type" value="Genomic_DNA"/>
</dbReference>